<feature type="coiled-coil region" evidence="1">
    <location>
        <begin position="247"/>
        <end position="281"/>
    </location>
</feature>
<organism evidence="2 3">
    <name type="scientific">Paramecium octaurelia</name>
    <dbReference type="NCBI Taxonomy" id="43137"/>
    <lineage>
        <taxon>Eukaryota</taxon>
        <taxon>Sar</taxon>
        <taxon>Alveolata</taxon>
        <taxon>Ciliophora</taxon>
        <taxon>Intramacronucleata</taxon>
        <taxon>Oligohymenophorea</taxon>
        <taxon>Peniculida</taxon>
        <taxon>Parameciidae</taxon>
        <taxon>Paramecium</taxon>
    </lineage>
</organism>
<keyword evidence="3" id="KW-1185">Reference proteome</keyword>
<proteinExistence type="predicted"/>
<evidence type="ECO:0000256" key="1">
    <source>
        <dbReference type="SAM" id="Coils"/>
    </source>
</evidence>
<name>A0A8S1YGK7_PAROT</name>
<gene>
    <name evidence="2" type="ORF">POCTA_138.1.T1600111</name>
</gene>
<evidence type="ECO:0000313" key="2">
    <source>
        <dbReference type="EMBL" id="CAD8213140.1"/>
    </source>
</evidence>
<comment type="caution">
    <text evidence="2">The sequence shown here is derived from an EMBL/GenBank/DDBJ whole genome shotgun (WGS) entry which is preliminary data.</text>
</comment>
<sequence length="445" mass="52641">MISNQVYEIPRQPLDSQEQMCKKAMRRMIEASGWKCSEEELNKICQNDTVTIDIVTRRVRQQGINPQNPQNLNVPSPKSQIKMDNFNQCCISVQKNLENLIEKDQEQVQQNIQYHQTHMNDQVEFLQKNSISIDVNCEQFREKIQLFNRDRDQIIEKMQNIIIKFDKILSQNISQNIQDDEFQDAQYYGIINLMEEAIIIIKEMRIGLHNFISAIEQENGVDIQIIQKLLEKLKSNLMVFSYFEDVFKKTIQQNKEFAETIKKLQKKKSDLYSQLQELQQSKKQIQLLFNDLVLKLSEQDKQFNNIVRENPSNNAGILNLYNCCDRFNDQMMQAIQNLSHIICTLFPIENQQASIQLNQEILDKMSSFINSIKNEEQNIDTDSQEQQWERSLALFDQIYPNINNNSLIHKYIKRSLECILDMKRQVYENRKSVKEQIRRINGAQK</sequence>
<keyword evidence="1" id="KW-0175">Coiled coil</keyword>
<protein>
    <submittedName>
        <fullName evidence="2">Uncharacterized protein</fullName>
    </submittedName>
</protein>
<dbReference type="AlphaFoldDB" id="A0A8S1YGK7"/>
<reference evidence="2" key="1">
    <citation type="submission" date="2021-01" db="EMBL/GenBank/DDBJ databases">
        <authorList>
            <consortium name="Genoscope - CEA"/>
            <person name="William W."/>
        </authorList>
    </citation>
    <scope>NUCLEOTIDE SEQUENCE</scope>
</reference>
<dbReference type="OrthoDB" id="312951at2759"/>
<dbReference type="EMBL" id="CAJJDP010000162">
    <property type="protein sequence ID" value="CAD8213140.1"/>
    <property type="molecule type" value="Genomic_DNA"/>
</dbReference>
<dbReference type="Proteomes" id="UP000683925">
    <property type="component" value="Unassembled WGS sequence"/>
</dbReference>
<dbReference type="OMA" id="RINGAQK"/>
<evidence type="ECO:0000313" key="3">
    <source>
        <dbReference type="Proteomes" id="UP000683925"/>
    </source>
</evidence>
<accession>A0A8S1YGK7</accession>